<dbReference type="PANTHER" id="PTHR47326:SF1">
    <property type="entry name" value="HTH PSQ-TYPE DOMAIN-CONTAINING PROTEIN"/>
    <property type="match status" value="1"/>
</dbReference>
<name>V5G098_ANOGL</name>
<evidence type="ECO:0000259" key="1">
    <source>
        <dbReference type="Pfam" id="PF16087"/>
    </source>
</evidence>
<feature type="domain" description="DUF4817" evidence="1">
    <location>
        <begin position="7"/>
        <end position="54"/>
    </location>
</feature>
<dbReference type="Pfam" id="PF16087">
    <property type="entry name" value="DUF4817"/>
    <property type="match status" value="1"/>
</dbReference>
<accession>V5G098</accession>
<dbReference type="AlphaFoldDB" id="V5G098"/>
<protein>
    <recommendedName>
        <fullName evidence="1">DUF4817 domain-containing protein</fullName>
    </recommendedName>
</protein>
<reference evidence="2" key="1">
    <citation type="submission" date="2013-07" db="EMBL/GenBank/DDBJ databases">
        <title>Midgut Transcriptome Profiling of Anoplphora glabripennis, a Lignocellulose Degrading, Wood-Boring Cerambycid.</title>
        <authorList>
            <person name="Scully E.D."/>
            <person name="Hoover K."/>
            <person name="Carlson J.E."/>
            <person name="Tien M."/>
            <person name="Geib S.M."/>
        </authorList>
    </citation>
    <scope>NUCLEOTIDE SEQUENCE</scope>
</reference>
<dbReference type="EMBL" id="GALX01005076">
    <property type="protein sequence ID" value="JAB63390.1"/>
    <property type="molecule type" value="Transcribed_RNA"/>
</dbReference>
<organism evidence="2">
    <name type="scientific">Anoplophora glabripennis</name>
    <name type="common">Asian longhorn beetle</name>
    <name type="synonym">Anoplophora nobilis</name>
    <dbReference type="NCBI Taxonomy" id="217634"/>
    <lineage>
        <taxon>Eukaryota</taxon>
        <taxon>Metazoa</taxon>
        <taxon>Ecdysozoa</taxon>
        <taxon>Arthropoda</taxon>
        <taxon>Hexapoda</taxon>
        <taxon>Insecta</taxon>
        <taxon>Pterygota</taxon>
        <taxon>Neoptera</taxon>
        <taxon>Endopterygota</taxon>
        <taxon>Coleoptera</taxon>
        <taxon>Polyphaga</taxon>
        <taxon>Cucujiformia</taxon>
        <taxon>Chrysomeloidea</taxon>
        <taxon>Cerambycidae</taxon>
        <taxon>Lamiinae</taxon>
        <taxon>Lamiini</taxon>
        <taxon>Anoplophora</taxon>
    </lineage>
</organism>
<dbReference type="InterPro" id="IPR032135">
    <property type="entry name" value="DUF4817"/>
</dbReference>
<dbReference type="PANTHER" id="PTHR47326">
    <property type="entry name" value="TRANSPOSABLE ELEMENT TC3 TRANSPOSASE-LIKE PROTEIN"/>
    <property type="match status" value="1"/>
</dbReference>
<sequence>MPRTFTNEEYADFHFIYGFANGNAEEAVREYRRRYPNRRQPNANVFIETHRRFRLFGLKQYLENHDRRNERHRNEILRAFDDDPRLSTRRASRQLGVSKSKILRVLHWDGRNPYHLQPVQNLLPGDAERRLNFYQWLFEFLLEILWTDEATFTRRGVVNFHNLDIWSQENPHEIRSHF</sequence>
<proteinExistence type="predicted"/>
<evidence type="ECO:0000313" key="2">
    <source>
        <dbReference type="EMBL" id="JAB63390.1"/>
    </source>
</evidence>